<keyword evidence="5 8" id="KW-0812">Transmembrane</keyword>
<sequence>MYRQVLDPLAGSLYWSAVLAALPLLTLFVLLGAFRVRAQFAALAALALALALAVWVWDMPSSQALSGAVEGAFYGLFPVLWILVNALWIYRMTEVTGWFAVLRRSFRTVSTDQRVQGILIAFCFGALIEALAGFGAPVAITAVMLVAVGIAPLKAATVALVANTAPVAFGSMAVPLTTLAGVTGLPLDDLGAMAGRQTPLIAVFVPLVLVFLLDGRRGVGETWPVAVVAGVTFGIAQFAAANFISVEVTDIVAGVVALVSVLGFLRVWQPARVTVGGGIDTYSDAERYGGGDTYADDGTGPRAGAGSSAPGPDEPADGRALMAFAPYLIIVALFALTQLGPVKDWLAVHGVVTFSWPGLDVQTPTGQQAGAVTFKLEHLKAAGTILLLAGLLTMALYRLGPGRALKAYSATLHQLRWTVVTVTSVLALAWVMNLSGQTATLGTALAQTGAAFAFFSPIVGWLGVAVTGSDTSSNSLFGVLQVTAAHETGLDPVLLAAANSTGGVLGKMLSPQNLAVAAASIGMAGSESLIFRKVLGWSLGLLAGFALIVYLQSTPVLEWMTV</sequence>
<feature type="transmembrane region" description="Helical" evidence="8">
    <location>
        <begin position="12"/>
        <end position="33"/>
    </location>
</feature>
<evidence type="ECO:0000256" key="8">
    <source>
        <dbReference type="RuleBase" id="RU365092"/>
    </source>
</evidence>
<feature type="transmembrane region" description="Helical" evidence="8">
    <location>
        <begin position="225"/>
        <end position="245"/>
    </location>
</feature>
<evidence type="ECO:0000256" key="7">
    <source>
        <dbReference type="ARBA" id="ARBA00023136"/>
    </source>
</evidence>
<comment type="function">
    <text evidence="8">Uptake of L-lactate across the membrane. Can also transport D-lactate and glycolate.</text>
</comment>
<accession>A0ABW9HJH4</accession>
<comment type="similarity">
    <text evidence="2 8">Belongs to the lactate permease family.</text>
</comment>
<evidence type="ECO:0000256" key="5">
    <source>
        <dbReference type="ARBA" id="ARBA00022692"/>
    </source>
</evidence>
<feature type="transmembrane region" description="Helical" evidence="8">
    <location>
        <begin position="111"/>
        <end position="128"/>
    </location>
</feature>
<feature type="transmembrane region" description="Helical" evidence="8">
    <location>
        <begin position="412"/>
        <end position="432"/>
    </location>
</feature>
<dbReference type="PANTHER" id="PTHR30003:SF0">
    <property type="entry name" value="GLYCOLATE PERMEASE GLCA-RELATED"/>
    <property type="match status" value="1"/>
</dbReference>
<evidence type="ECO:0000256" key="6">
    <source>
        <dbReference type="ARBA" id="ARBA00022989"/>
    </source>
</evidence>
<feature type="transmembrane region" description="Helical" evidence="8">
    <location>
        <begin position="160"/>
        <end position="182"/>
    </location>
</feature>
<dbReference type="NCBIfam" id="TIGR00795">
    <property type="entry name" value="lctP"/>
    <property type="match status" value="1"/>
</dbReference>
<dbReference type="Proteomes" id="UP001631957">
    <property type="component" value="Unassembled WGS sequence"/>
</dbReference>
<comment type="caution">
    <text evidence="10">The sequence shown here is derived from an EMBL/GenBank/DDBJ whole genome shotgun (WGS) entry which is preliminary data.</text>
</comment>
<organism evidence="10 11">
    <name type="scientific">Streptomyces niveiscabiei</name>
    <dbReference type="NCBI Taxonomy" id="164115"/>
    <lineage>
        <taxon>Bacteria</taxon>
        <taxon>Bacillati</taxon>
        <taxon>Actinomycetota</taxon>
        <taxon>Actinomycetes</taxon>
        <taxon>Kitasatosporales</taxon>
        <taxon>Streptomycetaceae</taxon>
        <taxon>Streptomyces</taxon>
    </lineage>
</organism>
<feature type="transmembrane region" description="Helical" evidence="8">
    <location>
        <begin position="72"/>
        <end position="90"/>
    </location>
</feature>
<feature type="transmembrane region" description="Helical" evidence="8">
    <location>
        <begin position="134"/>
        <end position="153"/>
    </location>
</feature>
<feature type="compositionally biased region" description="Low complexity" evidence="9">
    <location>
        <begin position="296"/>
        <end position="311"/>
    </location>
</feature>
<keyword evidence="7 8" id="KW-0472">Membrane</keyword>
<keyword evidence="4 8" id="KW-1003">Cell membrane</keyword>
<keyword evidence="6 8" id="KW-1133">Transmembrane helix</keyword>
<dbReference type="PANTHER" id="PTHR30003">
    <property type="entry name" value="L-LACTATE PERMEASE"/>
    <property type="match status" value="1"/>
</dbReference>
<evidence type="ECO:0000256" key="3">
    <source>
        <dbReference type="ARBA" id="ARBA00022448"/>
    </source>
</evidence>
<evidence type="ECO:0000256" key="1">
    <source>
        <dbReference type="ARBA" id="ARBA00004651"/>
    </source>
</evidence>
<keyword evidence="11" id="KW-1185">Reference proteome</keyword>
<keyword evidence="3 8" id="KW-0813">Transport</keyword>
<dbReference type="Pfam" id="PF02652">
    <property type="entry name" value="Lactate_perm"/>
    <property type="match status" value="1"/>
</dbReference>
<feature type="transmembrane region" description="Helical" evidence="8">
    <location>
        <begin position="320"/>
        <end position="339"/>
    </location>
</feature>
<evidence type="ECO:0000313" key="10">
    <source>
        <dbReference type="EMBL" id="MFM9608204.1"/>
    </source>
</evidence>
<feature type="transmembrane region" description="Helical" evidence="8">
    <location>
        <begin position="444"/>
        <end position="466"/>
    </location>
</feature>
<evidence type="ECO:0000256" key="9">
    <source>
        <dbReference type="SAM" id="MobiDB-lite"/>
    </source>
</evidence>
<dbReference type="InterPro" id="IPR003804">
    <property type="entry name" value="Lactate_perm"/>
</dbReference>
<dbReference type="EMBL" id="JBJVNI010000003">
    <property type="protein sequence ID" value="MFM9608204.1"/>
    <property type="molecule type" value="Genomic_DNA"/>
</dbReference>
<feature type="transmembrane region" description="Helical" evidence="8">
    <location>
        <begin position="251"/>
        <end position="268"/>
    </location>
</feature>
<protein>
    <recommendedName>
        <fullName evidence="8">L-lactate permease</fullName>
    </recommendedName>
</protein>
<feature type="transmembrane region" description="Helical" evidence="8">
    <location>
        <begin position="194"/>
        <end position="213"/>
    </location>
</feature>
<comment type="subcellular location">
    <subcellularLocation>
        <location evidence="1 8">Cell membrane</location>
        <topology evidence="1 8">Multi-pass membrane protein</topology>
    </subcellularLocation>
</comment>
<evidence type="ECO:0000256" key="2">
    <source>
        <dbReference type="ARBA" id="ARBA00010100"/>
    </source>
</evidence>
<reference evidence="10 11" key="1">
    <citation type="submission" date="2024-12" db="EMBL/GenBank/DDBJ databases">
        <title>Forecasting of Potato common scab and diversities of Pathogenic streptomyces spp. in china.</title>
        <authorList>
            <person name="Handique U."/>
            <person name="Wu J."/>
        </authorList>
    </citation>
    <scope>NUCLEOTIDE SEQUENCE [LARGE SCALE GENOMIC DNA]</scope>
    <source>
        <strain evidence="10 11">ZRIMU1530</strain>
    </source>
</reference>
<evidence type="ECO:0000256" key="4">
    <source>
        <dbReference type="ARBA" id="ARBA00022475"/>
    </source>
</evidence>
<feature type="transmembrane region" description="Helical" evidence="8">
    <location>
        <begin position="40"/>
        <end position="57"/>
    </location>
</feature>
<proteinExistence type="inferred from homology"/>
<evidence type="ECO:0000313" key="11">
    <source>
        <dbReference type="Proteomes" id="UP001631957"/>
    </source>
</evidence>
<dbReference type="RefSeq" id="WP_109363566.1">
    <property type="nucleotide sequence ID" value="NZ_JBJVNI010000003.1"/>
</dbReference>
<name>A0ABW9HJH4_9ACTN</name>
<feature type="transmembrane region" description="Helical" evidence="8">
    <location>
        <begin position="534"/>
        <end position="553"/>
    </location>
</feature>
<gene>
    <name evidence="10" type="ORF">ACKI18_05705</name>
</gene>
<feature type="region of interest" description="Disordered" evidence="9">
    <location>
        <begin position="290"/>
        <end position="313"/>
    </location>
</feature>
<feature type="transmembrane region" description="Helical" evidence="8">
    <location>
        <begin position="381"/>
        <end position="400"/>
    </location>
</feature>